<name>A0A157SHX7_9BORD</name>
<dbReference type="EMBL" id="LT546645">
    <property type="protein sequence ID" value="SAI70019.1"/>
    <property type="molecule type" value="Genomic_DNA"/>
</dbReference>
<gene>
    <name evidence="2" type="ORF">SAMEA3906487_02027</name>
</gene>
<evidence type="ECO:0000313" key="2">
    <source>
        <dbReference type="EMBL" id="SAI70019.1"/>
    </source>
</evidence>
<protein>
    <submittedName>
        <fullName evidence="2">Predicted nucleotidyltransferases</fullName>
    </submittedName>
</protein>
<reference evidence="2 3" key="1">
    <citation type="submission" date="2016-04" db="EMBL/GenBank/DDBJ databases">
        <authorList>
            <consortium name="Pathogen Informatics"/>
        </authorList>
    </citation>
    <scope>NUCLEOTIDE SEQUENCE [LARGE SCALE GENOMIC DNA]</scope>
    <source>
        <strain evidence="2 3">H044680328</strain>
    </source>
</reference>
<dbReference type="AlphaFoldDB" id="A0A157SHX7"/>
<proteinExistence type="predicted"/>
<evidence type="ECO:0000259" key="1">
    <source>
        <dbReference type="Pfam" id="PF01909"/>
    </source>
</evidence>
<dbReference type="KEGG" id="btrm:SAMEA390648702027"/>
<dbReference type="CDD" id="cd05403">
    <property type="entry name" value="NT_KNTase_like"/>
    <property type="match status" value="1"/>
</dbReference>
<keyword evidence="3" id="KW-1185">Reference proteome</keyword>
<organism evidence="2 3">
    <name type="scientific">Bordetella trematum</name>
    <dbReference type="NCBI Taxonomy" id="123899"/>
    <lineage>
        <taxon>Bacteria</taxon>
        <taxon>Pseudomonadati</taxon>
        <taxon>Pseudomonadota</taxon>
        <taxon>Betaproteobacteria</taxon>
        <taxon>Burkholderiales</taxon>
        <taxon>Alcaligenaceae</taxon>
        <taxon>Bordetella</taxon>
    </lineage>
</organism>
<dbReference type="SUPFAM" id="SSF81301">
    <property type="entry name" value="Nucleotidyltransferase"/>
    <property type="match status" value="1"/>
</dbReference>
<dbReference type="InterPro" id="IPR043519">
    <property type="entry name" value="NT_sf"/>
</dbReference>
<accession>A0A157SHX7</accession>
<dbReference type="Pfam" id="PF01909">
    <property type="entry name" value="NTP_transf_2"/>
    <property type="match status" value="1"/>
</dbReference>
<dbReference type="eggNOG" id="COG1708">
    <property type="taxonomic scope" value="Bacteria"/>
</dbReference>
<dbReference type="InterPro" id="IPR002934">
    <property type="entry name" value="Polymerase_NTP_transf_dom"/>
</dbReference>
<dbReference type="GeneID" id="56590698"/>
<dbReference type="RefSeq" id="WP_025512883.1">
    <property type="nucleotide sequence ID" value="NZ_CP016340.1"/>
</dbReference>
<feature type="domain" description="Polymerase nucleotidyl transferase" evidence="1">
    <location>
        <begin position="42"/>
        <end position="75"/>
    </location>
</feature>
<dbReference type="Proteomes" id="UP000076825">
    <property type="component" value="Chromosome 1"/>
</dbReference>
<dbReference type="STRING" id="123899.SAMEA3906487_02027"/>
<dbReference type="Gene3D" id="3.30.460.10">
    <property type="entry name" value="Beta Polymerase, domain 2"/>
    <property type="match status" value="1"/>
</dbReference>
<sequence length="266" mass="28474">MPQPRGVDAQGRIAQLPDTPVPAPFDCLLKTAGDTLQQALGPSIHSLYVYGSVARGTARVGQSDLDLCLLLHTPATPAQQAQIDALRADLQTRCAGIVTKVDIDLGDAATALAPAHRLSWGYWLKHHCRCIAGPDLAARIAPFTPSRDIALAVNEGYDAALRSLATRIRRAGGDAALQKQAARQWIRATHILCAGDEPGWPQTLQDYADHCRRSHPALAAGLSFMLAQADTPDAPAESFARTLEGLLDTMQTLQAQQRRNAGARSP</sequence>
<evidence type="ECO:0000313" key="3">
    <source>
        <dbReference type="Proteomes" id="UP000076825"/>
    </source>
</evidence>
<dbReference type="PATRIC" id="fig|123899.6.peg.2022"/>
<keyword evidence="2" id="KW-0808">Transferase</keyword>
<dbReference type="GO" id="GO:0016779">
    <property type="term" value="F:nucleotidyltransferase activity"/>
    <property type="evidence" value="ECO:0007669"/>
    <property type="project" value="InterPro"/>
</dbReference>